<feature type="coiled-coil region" evidence="1">
    <location>
        <begin position="86"/>
        <end position="172"/>
    </location>
</feature>
<evidence type="ECO:0000313" key="4">
    <source>
        <dbReference type="Proteomes" id="UP000321085"/>
    </source>
</evidence>
<comment type="caution">
    <text evidence="3">The sequence shown here is derived from an EMBL/GenBank/DDBJ whole genome shotgun (WGS) entry which is preliminary data.</text>
</comment>
<protein>
    <submittedName>
        <fullName evidence="3">Uncharacterized protein</fullName>
    </submittedName>
</protein>
<evidence type="ECO:0000313" key="3">
    <source>
        <dbReference type="EMBL" id="GEO18080.1"/>
    </source>
</evidence>
<accession>A0A512C1K7</accession>
<evidence type="ECO:0000256" key="1">
    <source>
        <dbReference type="SAM" id="Coils"/>
    </source>
</evidence>
<gene>
    <name evidence="3" type="ORF">MAE02_57760</name>
</gene>
<organism evidence="3 4">
    <name type="scientific">Microvirga aerophila</name>
    <dbReference type="NCBI Taxonomy" id="670291"/>
    <lineage>
        <taxon>Bacteria</taxon>
        <taxon>Pseudomonadati</taxon>
        <taxon>Pseudomonadota</taxon>
        <taxon>Alphaproteobacteria</taxon>
        <taxon>Hyphomicrobiales</taxon>
        <taxon>Methylobacteriaceae</taxon>
        <taxon>Microvirga</taxon>
    </lineage>
</organism>
<dbReference type="AlphaFoldDB" id="A0A512C1K7"/>
<keyword evidence="1" id="KW-0175">Coiled coil</keyword>
<feature type="region of interest" description="Disordered" evidence="2">
    <location>
        <begin position="35"/>
        <end position="81"/>
    </location>
</feature>
<name>A0A512C1K7_9HYPH</name>
<dbReference type="EMBL" id="BJYU01000150">
    <property type="protein sequence ID" value="GEO18080.1"/>
    <property type="molecule type" value="Genomic_DNA"/>
</dbReference>
<keyword evidence="4" id="KW-1185">Reference proteome</keyword>
<sequence length="203" mass="23040">MTTDTSDVRWLTYDELGAALGITPDSARRLVARKKWPRRAGNDGRARIGVPAERIPDKPPVSPPDARDDVDADDGPDARDDVIPVVSILTQHIDRLEKELQSVKNERDEERIRAAQLAIQAAQVDALNVVIEVERQRAEDARRRTEELKQQTEELKAERDRWASALEASQRQITHLQQAEKLVDQAEKAAAERRGWFGWLKRA</sequence>
<reference evidence="3 4" key="1">
    <citation type="submission" date="2019-07" db="EMBL/GenBank/DDBJ databases">
        <title>Whole genome shotgun sequence of Microvirga aerophila NBRC 106136.</title>
        <authorList>
            <person name="Hosoyama A."/>
            <person name="Uohara A."/>
            <person name="Ohji S."/>
            <person name="Ichikawa N."/>
        </authorList>
    </citation>
    <scope>NUCLEOTIDE SEQUENCE [LARGE SCALE GENOMIC DNA]</scope>
    <source>
        <strain evidence="3 4">NBRC 106136</strain>
    </source>
</reference>
<dbReference type="RefSeq" id="WP_147022842.1">
    <property type="nucleotide sequence ID" value="NZ_BJYU01000150.1"/>
</dbReference>
<dbReference type="Proteomes" id="UP000321085">
    <property type="component" value="Unassembled WGS sequence"/>
</dbReference>
<proteinExistence type="predicted"/>
<evidence type="ECO:0000256" key="2">
    <source>
        <dbReference type="SAM" id="MobiDB-lite"/>
    </source>
</evidence>